<feature type="domain" description="Cadherin" evidence="2">
    <location>
        <begin position="5301"/>
        <end position="5404"/>
    </location>
</feature>
<feature type="compositionally biased region" description="Acidic residues" evidence="1">
    <location>
        <begin position="1626"/>
        <end position="1644"/>
    </location>
</feature>
<dbReference type="Gene3D" id="2.60.40.3440">
    <property type="match status" value="2"/>
</dbReference>
<protein>
    <submittedName>
        <fullName evidence="3">Tandem-95 repeat protein</fullName>
    </submittedName>
</protein>
<dbReference type="SUPFAM" id="SSF103647">
    <property type="entry name" value="TSP type-3 repeat"/>
    <property type="match status" value="7"/>
</dbReference>
<feature type="non-terminal residue" evidence="3">
    <location>
        <position position="7728"/>
    </location>
</feature>
<feature type="domain" description="Cadherin" evidence="2">
    <location>
        <begin position="3190"/>
        <end position="3306"/>
    </location>
</feature>
<dbReference type="NCBIfam" id="TIGR04225">
    <property type="entry name" value="CshA_fibril_rpt"/>
    <property type="match status" value="3"/>
</dbReference>
<feature type="domain" description="Cadherin" evidence="2">
    <location>
        <begin position="1870"/>
        <end position="1972"/>
    </location>
</feature>
<dbReference type="OrthoDB" id="9805017at2"/>
<feature type="compositionally biased region" description="Low complexity" evidence="1">
    <location>
        <begin position="1378"/>
        <end position="1388"/>
    </location>
</feature>
<dbReference type="InterPro" id="IPR018247">
    <property type="entry name" value="EF_Hand_1_Ca_BS"/>
</dbReference>
<proteinExistence type="predicted"/>
<dbReference type="InterPro" id="IPR026395">
    <property type="entry name" value="CshA_fibril"/>
</dbReference>
<feature type="region of interest" description="Disordered" evidence="1">
    <location>
        <begin position="7014"/>
        <end position="7037"/>
    </location>
</feature>
<dbReference type="NCBIfam" id="NF012211">
    <property type="entry name" value="tand_rpt_95"/>
    <property type="match status" value="40"/>
</dbReference>
<dbReference type="Pfam" id="PF17963">
    <property type="entry name" value="Big_9"/>
    <property type="match status" value="12"/>
</dbReference>
<feature type="compositionally biased region" description="Acidic residues" evidence="1">
    <location>
        <begin position="6440"/>
        <end position="6456"/>
    </location>
</feature>
<feature type="compositionally biased region" description="Basic and acidic residues" evidence="1">
    <location>
        <begin position="7161"/>
        <end position="7170"/>
    </location>
</feature>
<feature type="region of interest" description="Disordered" evidence="1">
    <location>
        <begin position="7138"/>
        <end position="7234"/>
    </location>
</feature>
<dbReference type="Proteomes" id="UP000307140">
    <property type="component" value="Unassembled WGS sequence"/>
</dbReference>
<feature type="compositionally biased region" description="Low complexity" evidence="1">
    <location>
        <begin position="7625"/>
        <end position="7637"/>
    </location>
</feature>
<dbReference type="InterPro" id="IPR040853">
    <property type="entry name" value="RapA2_cadherin-like"/>
</dbReference>
<organism evidence="3 4">
    <name type="scientific">Polaribacter aestuariivivens</name>
    <dbReference type="NCBI Taxonomy" id="2304626"/>
    <lineage>
        <taxon>Bacteria</taxon>
        <taxon>Pseudomonadati</taxon>
        <taxon>Bacteroidota</taxon>
        <taxon>Flavobacteriia</taxon>
        <taxon>Flavobacteriales</taxon>
        <taxon>Flavobacteriaceae</taxon>
    </lineage>
</organism>
<evidence type="ECO:0000313" key="3">
    <source>
        <dbReference type="EMBL" id="TMM30696.1"/>
    </source>
</evidence>
<feature type="compositionally biased region" description="Acidic residues" evidence="1">
    <location>
        <begin position="6673"/>
        <end position="6682"/>
    </location>
</feature>
<feature type="region of interest" description="Disordered" evidence="1">
    <location>
        <begin position="1695"/>
        <end position="1732"/>
    </location>
</feature>
<feature type="compositionally biased region" description="Polar residues" evidence="1">
    <location>
        <begin position="6686"/>
        <end position="6697"/>
    </location>
</feature>
<evidence type="ECO:0000313" key="4">
    <source>
        <dbReference type="Proteomes" id="UP000307140"/>
    </source>
</evidence>
<dbReference type="Gene3D" id="2.60.40.1200">
    <property type="match status" value="29"/>
</dbReference>
<feature type="region of interest" description="Disordered" evidence="1">
    <location>
        <begin position="6388"/>
        <end position="6536"/>
    </location>
</feature>
<name>A0A5S3NCD9_9FLAO</name>
<dbReference type="PROSITE" id="PS00018">
    <property type="entry name" value="EF_HAND_1"/>
    <property type="match status" value="2"/>
</dbReference>
<feature type="domain" description="Cadherin" evidence="2">
    <location>
        <begin position="4165"/>
        <end position="4291"/>
    </location>
</feature>
<dbReference type="Gene3D" id="2.60.40.2810">
    <property type="match status" value="3"/>
</dbReference>
<dbReference type="GO" id="GO:0005509">
    <property type="term" value="F:calcium ion binding"/>
    <property type="evidence" value="ECO:0007669"/>
    <property type="project" value="InterPro"/>
</dbReference>
<dbReference type="Pfam" id="PF17803">
    <property type="entry name" value="Cadherin_4"/>
    <property type="match status" value="19"/>
</dbReference>
<dbReference type="GO" id="GO:0016020">
    <property type="term" value="C:membrane"/>
    <property type="evidence" value="ECO:0007669"/>
    <property type="project" value="InterPro"/>
</dbReference>
<dbReference type="InterPro" id="IPR028974">
    <property type="entry name" value="TSP_type-3_rpt"/>
</dbReference>
<comment type="caution">
    <text evidence="3">The sequence shown here is derived from an EMBL/GenBank/DDBJ whole genome shotgun (WGS) entry which is preliminary data.</text>
</comment>
<feature type="region of interest" description="Disordered" evidence="1">
    <location>
        <begin position="7478"/>
        <end position="7510"/>
    </location>
</feature>
<dbReference type="InterPro" id="IPR041690">
    <property type="entry name" value="Cadherin_5"/>
</dbReference>
<dbReference type="Pfam" id="PF17892">
    <property type="entry name" value="Cadherin_5"/>
    <property type="match status" value="6"/>
</dbReference>
<feature type="compositionally biased region" description="Acidic residues" evidence="1">
    <location>
        <begin position="1281"/>
        <end position="1311"/>
    </location>
</feature>
<feature type="compositionally biased region" description="Acidic residues" evidence="1">
    <location>
        <begin position="7482"/>
        <end position="7499"/>
    </location>
</feature>
<feature type="region of interest" description="Disordered" evidence="1">
    <location>
        <begin position="6670"/>
        <end position="6697"/>
    </location>
</feature>
<evidence type="ECO:0000259" key="2">
    <source>
        <dbReference type="PROSITE" id="PS50268"/>
    </source>
</evidence>
<dbReference type="PANTHER" id="PTHR10199:SF119">
    <property type="entry name" value="RE20510P"/>
    <property type="match status" value="1"/>
</dbReference>
<feature type="compositionally biased region" description="Basic and acidic residues" evidence="1">
    <location>
        <begin position="7199"/>
        <end position="7212"/>
    </location>
</feature>
<dbReference type="Pfam" id="PF19076">
    <property type="entry name" value="CshA_repeat"/>
    <property type="match status" value="2"/>
</dbReference>
<feature type="compositionally biased region" description="Acidic residues" evidence="1">
    <location>
        <begin position="7363"/>
        <end position="7374"/>
    </location>
</feature>
<feature type="compositionally biased region" description="Low complexity" evidence="1">
    <location>
        <begin position="6477"/>
        <end position="6498"/>
    </location>
</feature>
<feature type="compositionally biased region" description="Polar residues" evidence="1">
    <location>
        <begin position="7222"/>
        <end position="7232"/>
    </location>
</feature>
<feature type="region of interest" description="Disordered" evidence="1">
    <location>
        <begin position="7259"/>
        <end position="7386"/>
    </location>
</feature>
<feature type="compositionally biased region" description="Low complexity" evidence="1">
    <location>
        <begin position="1244"/>
        <end position="1260"/>
    </location>
</feature>
<dbReference type="InterPro" id="IPR002126">
    <property type="entry name" value="Cadherin-like_dom"/>
</dbReference>
<accession>A0A5S3NCD9</accession>
<feature type="compositionally biased region" description="Basic and acidic residues" evidence="1">
    <location>
        <begin position="1268"/>
        <end position="1277"/>
    </location>
</feature>
<gene>
    <name evidence="3" type="ORF">FDT66_08010</name>
</gene>
<keyword evidence="4" id="KW-1185">Reference proteome</keyword>
<feature type="compositionally biased region" description="Basic and acidic residues" evidence="1">
    <location>
        <begin position="6405"/>
        <end position="6439"/>
    </location>
</feature>
<sequence>MKKMHTIFNLKDKTQQQVRKILLVLVIGLLSSFSYAQGVNIIVNATTPNGSDNAGDTIEYTASVINSGGTALNAVTFTSSLGTTMTLDSGDTNNNAILDVNECWIYKGTHTITAAEITATKIDNTFSLNATELTSAQTFMYTENVHEDDISFASVIAINDIDAVNDDFSTTVVNGITGGASGDITTNDLLNGVAVTDADINITIENDGGLTGVTVDTNGNVNVPANSATGTYTITYKICEKVNTTNCDTATAIVKVDGDTDGDGVLDSVDKCNGFDDNADNDNDGVADGCDLDDDNDGILDTAENATSGDPFVDTNNNGILDYQDPALVGFVDGNSDNIDDRYDLDQDGKIDQFDTDADGDGCNDVIEAGHKESATKPGEVSGTGYSSTDGKVTGFTTAYTGTNSNVSSAGTAPTITAQPPNRNIIVGGTTTFSVTTDGNVFQWELSTNGGATYNTILNGSVYSGTTTNTLTISGVTAAQNNYKFRVIVSKTDYVCPITSNAGTLTTFTNDPPVASSNAITVDEESLATSLGFTAPTDPDGNTLTITVTGLPTLGVVKKANGDVVANGATLTPAEVAGLTYDAPAEYNGTDDPGDFTYTVSDGIAPPVTGTGDITVTAINDLPVAVGESGTALEDNPITLTTIGANDTDEDGNVVPSTIILIDPTNAANTGKTGTPLVIAGKGTYTVDAAGTVVFTPEANFNGTADIKYTIKDDSGFTSNEATLGFTITPVNDVPVAVADVNSTTENTTLTVTAANGVLSNDSDVDVATTLNVTTFTIDGQTKNANETATIIGVGTLQINDDGSYVFTPDTNYTGVVPVATYNITDNNPGTPGTASSILTITIDPDSDNDGVADKVDLDSDNDGILDIVEGQGIDPTADADGDGILNYLDADFPGGTAQFDFDGDGIPNHLDLDSDNDAIPDVLEAGYADTNNDGIADASATPALVGANGFGNVLETAPESGVAATAPRNTDASSDIVSTLINSLDRDSDNDGISDTEEAFSNNATFNDTDNNGVIDGFVDADNNGWDDRISAPTLATFPTFLNSDTDALPNYLDLDSDGDGLPDTFEGNFQVTDGDNNGIVGTGIPADSDADGLADTNDPDFAGNILGGFGFNQDRDGDGVKNYLDIDIDNDGILDNIEGQSTAQYKAPTGTDSDNDGIDDAYDVDATGGIAAGYTNTDGGSAPDYADTDAENDGINDINEGFYKTIVTTNNLDADSNGIVDVAKFVDADGDGLHDDFDEVSGTGTTNNATNGGQTPNTQPDVDPAGGDRDWREASNQDNDGDGINDIVDLDDDNDGILDTDEDLNADLDNDPRTDPTDSDGDGIPNYFDLDSDNDGIPDYYEAGGTNDPDKNGQPGTGTLTSSDVNANGIPLDVSTDTATTGTATTSNLALPNTDGDARRDFLDIDSDNDGIVDAIEAGGTDPDGDGEIGSGTANDADSDGLADSVDPVDQDPGGSSGFNAGTPLTIPNSDNDTIPNHLDLDSDNDTIPDNIEAQTTAGYIAPSATFTDTDEDGLDDAYDTTDGGTAIIPVNTDGTDNPDYLDLDSDNDLIKDIVEFGNATNDTNGNGQTNETVGTNGLDNTVEAADTFADVNGNLDNTQADNSPDEDNDVASGGDVDYRDILDNDNDGVADAVDLDDDNDGILDTVESPGNVNPDADSDNDGTQDFKDSDYPGFVDTNSDGINDNFDTDLDGIPNHQDTDSDNDSCPDAVEAGFTESTTKPGEVSGTGYETDGTVTGASYSGTNVNVTTAGTPVVISTQPSDQNGFINGSVTFEVVSTGNVFQWQESTDGGTTFTDITNGGIYSGATTNQLSVSNLTTTQNGYKYQVIVSKTDYACDIPSTPPATLTVSNNPPVAVDDLNNTTNEDTPITVSTIAANDTDVEDTTPDASTIILIDPDNASNTGKTGTPLVIANVGTYTVDPLGNVTFTPVLNFNGDADIKYTIKDSSNNTSNQANIDIVVTDVNDAPVANNDSSTGLEGAVQTLTTIGANDTDVDGTIDPTTVILIDPSNPSNTGTTGTPLVIANVGTYTVNGAGTVVFTPLENFNGSADIFYTIKDDDGLVSNQATLDITVTPVNDAPVAQPDSGTSAEDVTLNVAAADGLLKNDSDVDANPLSVTKFVVDGTTVTVDPTSGGSTTIVGKGTITINADGSYTFVPVADFNGTVPQVTYTVSDGTNSVNSTLDITITPVNDDPVLVADTNSTNEDVTLTVTGANGVLKNDTDVDAGTTLTVSSFTIAGVSGSTNAGDPAVTIPNVGTFQMNADGGYVFAPAQDYVGAVPVITYTATDGTSPQTSTLTITIVPQNDAPVAVDDTATVNEDTTLTVAKADGLIDDNDTDVDGDTLNITQFVVGGTTVTVTPTTPGVRAIPNVGTITINTDGSYSFVPVADFNGTVPEITYTISDGTNTDNAKLNITVTPVNDAPIAVDDTYTTNEDTSVALLPLTGDSDIDGDTLTITSINGTTLTPGVAQTITVPNGVVTTTVSGVISFAPTANYNGTSTFAYVISDGNGETATANQIITVNAVNDAPVANPDTASLAEDTTLTVAKADGLIDLNDTDIDGDILAITQFVVNGTTVPVDLTTGGTRVIPNVGTLTINADGSYSFEPVANFNGTVPQVTYTVSDGTNTANSTLNITVTPVNDVPVAVDDTYTTNEDTSVALLPLTGDSDIDGDTLTITSINGTTLTPGVAQTITVPNGVVTTTVSGVISFAPTANYNGTSTFAYVISDGNGETATANQIITVNAVNDAPVANPDTASIAEDTTLTVAKADGLIDDNDTDVDGDTLNVTQFVVGGTTVTVTPTTPGVSAIPNVGTITINTDGSYSFVPVADFNGTVPQITYTVSDGTNTANSTLNITVTPVNDDPVLVADTNSTNEDVTLTVTGTNGVLKNDTDVDAGTTLTVSSFTIAGISGSTNAGDPAVTIPNVGTFQMNADGGYVFAPAQDYVGAVPVITYTATDGTSPQTSTLTITIVPQNDAPVAVDDTATVNEDTTLTVAKADGLIDDNDTDVDGDTLNVTQFVVSGTTVTVTPTTPGVRAIPNVGTITINTDGSYSFVPVADFNGTVPEITYTISDGTNTDNAKLNITVTPVNDDPVATNDTTGTDPGVAVDIPVLTNDNDLDGDTIIVSSITAQPSNGTATINSDGTIKYTPNSGFNNGSDSFTYEISDGNGGTDTAVVTVTVPISPFPPVANPDTNSVNEDTTLTVSAANGILKNDTDGNLDALKVVSYTIAGIPGTKTPGTITSIPNVGSIKINQDGSYEFIPVANFNGAVPEITYTVTDSSGLTTDDTSTLNITVNPTNDAPVAVADTNTTPEDTKLTVTAANGVLKNDSDLDGDAISVKEFEINGTTTTVGTAVTLTEGVFTLLSDGSYTFTPAEDFNGNVPEVTYTMTDGTVDVMATLNISVTPVNDPPVAVDNLGNVANEDNPVTIAAIGTNDTDDGTIDPSTVRLIDPNNASNFGNSSTPLVISGVGTYTVNANGDVVFTPVANFNGPANIKYTIKDNEGVTSLNQATIGITITPTNDVPVAVADTNTVDEGATLTVTAANGLLKNDSDVDNDPLTVTQITIGGTSYPAGTTVTITEGTLVVKSDGSYTFTPAGDFNGDIPQVTYTVSDGTTTTTATLDIKVNPVNDRPVANPDTNSTDEDTLLSVSSVNGILKNDTDVDNDPLVVTGYTVNGGTRTINTDVVLTEGTLNIKADGSYTFQPALNFNGDVPQVTYTVSDGNLSATSTLDIKVNPINDAPTAVPDTDTVAEDVTLTVTAANGVLKNDSDIDMDALTVTNFTVGGTTYNAGDTVPLTEGSLKLNSDGSYSFTPTANFNGTVPTITYTVSDGTNTSNTTLQITVTPVNDAPDLVADTNTTIEDTQLTVAAANGVLKNDTDKENNTITVTKFTVGGTDFTAGATAILTEGTLKLNADGGYVFNPAPNFNGAYPQVTYTATDGTDTATSTLDITVLPVNDSPVALTDTNSTNEDTPLNVLAANGLLKNDTDPENDPLTVTQFTVGGNTFTAGSSANITEGTIKINSDGSYTFTPATDYNGPVPVINYTISDGTNTAISTLTLTVNTVNDAPTAVADTNTTVEDTQLTVTAANGVLKNDSDIDGDVINVSGFVVEGTSYLAGETATTAAGTIKLDSNGGYTYVPANNFNGAVPQVTYTITDGVLTASSTLDITVTPVNDSPIAVADTNATDEDVALNVPAATGLLNNDSDPEGNPITVSNFTINGTVYTAGTSATITEGVIKVNADGSYSFTPALNYDGAVPVVNYTITDGSNTANSTLTLTINSVNDAPTAVADTNTTAEDVTLTVSVANGVLKNDSDFDADTITVTQFEVGGTTVISGNPISIAEGTITINTNGDYVFVPAANFNGTVPTITYTVSDGTDVSTATLIITVTPVNDTPNLVADTNTTPEDTVLSVNAATGVLSNDNDIDGDTVTVSKFTVGGVTYNAGQTATIPSGTIKLNADGSYDYTPALNFNGTVPTITYTATDGVNTANSTLKITVTPVNDNPVAVDDTSSTDPGVSVNIPVLTNDSDLDGDVLSVSAITVAPTKGTAVIFDNGTPGDTSDDVVTYTPQAGFNNGTDTFTYQISDGNGGFDTAVVTITVPQSAFSPVANPDTNVTDEEVTLTVADGAPKSLIKNDTDANLDPITVTKFVAEGTTYNAGDTANLLEGDLTINAGGGYVFVPKPDFNGVVPAVSYTITDGQGTPNASSTLTITVNPINDAPIANPDVKTTLEDTTLTVSAANGLLDNDTDIDGDVLSVKEFEIGGTTYTVGVAVNLPEGSLTINSDGSYTFVPTPDSTADLPQVTYTITDGTVDIVTSTLDISVTGVNDAPVAVDDLGNTTNEDTNKIIATIGANDTDDGGIDVSTITLIDPSNPANTGQTGTPLVITGVGTYTVDNLGNVTFDPEDNYNGSANINYTIKDNDPTTPLTSNVATIGITVISVNDIPVVQNETDTTPEDTQLVVSGTSTDGLLNNDTDADGDPLTISTFTIDGDATVYNSGTTATLTEGTLKILADGGYVFTPASDFNGTVPQVTYNVTDGNVVTPIAGTLDITVTPINDAPIAVNDLGNVTNEDTDIIIPTIGGNDTDDVAIDASTVTLIDPNNPSNTGNSTTPLLITGVGTYSVDNLGNVTFDPVDNYNGPANVNYTIQDNDPTTPLTSNVATIGITVTSVNDVPVVQNETNTTPEDVQLVVSTANGLLNNDSDPDGDPLTISTFVAEGTTYNAGDTAVLNDGTLKINPDGSYIFTPNADFNGAIPKVIYNVTDGVDTVAGELDITVGAVNDAPVAVDDLGNTTNEDTEVVIATIVANDTDDSGINPATVTLIDPSDPSNTGNSTTPLIIPGVGTYTVDNLGNVTFDPADHYNGAANVNYTVQDNDPTTPLTSNVATIGITVADVNDPPIVVDEDTINLIFEDTPYTASVADGLLVNDSDIDGDALSISTYIVDGKTYNAGQSANLTEGTLKINSDGSYTFTPALNYFGSVPPITYNVSDGTATTPASLTISVIEVNDPPVAVADTNTINEDTVLTVSEANGILANDSDIENDVLTVTALMVNGNPATVGSPISLTEGVLTIQSNGSYVFTPAPNFNGAVPTVTYTVSDGIDTATSTLKITVLPVNDVPIAVADTNTTPEDVAITVNATNGLLKNDSDPENNSLTVTRFTVGGTTYVAGNTVTLTEGSLVINSDGSYTFTPAANYNGTVPTISYTLSDGTNTANSTLDITVTPINDAPVATDDISSTDPGVSVIIPVLPNDTDIDGDTLTVSGIVTPPANGTVTINGDGTITYTPNPGFNTGTDVFVYQVCDGNGLCDTATVSVKVPKSLLPPVANPDVRFTSEDVTLTVAAANGLLNNDTDANPGETLTVTKFQVNGTNYNPGDTVTITEGTITINADGSYTYVPAANYNGPVPVINYTISDGTGTALASSTLTITVTGVNDAPVANPDTDTTPEDTQLSVSAANGLIKNDLDPDGTPLTLTQFVVNGTSYAAGTTVTLTEGSLTVNGDGSYTFNPAKDYVGTVPQVTYTVTDGVEIATTTLDITVTGVNDAPIAVNDSATTLEDTPVTIANITGNDTDDDTVDPSTVVLIDPNNPANTGNSSTPLVISGVGTYTVDNLGNVTFTPESNFNGSADINYTVKDNDGLVTSTPAKISIAVTPVNDVPIVVADVNSTTEDTPLTVSSANGVLANDSDVEGTLLTVLEFTINGTDYPAGTIATITEGTLEINSDGSYTYTPALDFVGSVPQVTYTVSDGVSIASTTLDITVTGQNDAPVAVDNSETTVQNTPVTVATIAANDTDADGTVDPSTVILIDPNNPNNTGNSTTPLVIANVGTYTVDAAGNVIFTPEPDFTGVANINYTVKDDLGLISNIAKITITVQSDNDGDGIIDIVDLDDDNDGIPDTVENGGDDPLKDTDNDGIPDFRDPDNITKDDNNDGIDDKYDSDGDGIIDQFDLDGDNDGIPDLVEGGGIDTDGDGKVDNFTDTNNDGLDDNTATTPLTTPDTDGDGVPNYQDIDSDNDGIIDNIEGQNPSNYVAPSGTDTDKDGIDDAYDADCTPCGSVTGNPIITPMNSDSDAIPNYLDIDADNDGIVDNIEWQTTSGYIAPGPDTDGNGLADVYETAPGSGNPIRFPVNTDGTDTPDYTDTDSDGDGLLDTVEAYDTDGDNVAEPGKVFTGVDSDNDGLDDAFDLNSGGSTDPNGPSNDMQDVTAFPNDQDPGTAEVDFRDKVTFGVLVDTDGDGITDDIDIDDDNDGIIDVVESLGFEPSANANYPNCILPNVSFRNPVYVAGTGVTGSGSIGAKYRFENVVDVTGFGGSGGILDAIVEITDIQGGASLISIDNSTTGNPDAWQPEYTVPTPTGNKAEMAFKVILVNDNTNTLYNISRFSGVIYDIDGANARESVILSRPGLYAVDNATLLNVTDNPATGLVTFQGPDDTYSGVDLSPRLATFFGYYNSASFNIRFSAELLSATSNTNLGSVLFSGCAINGLFDASNTTSATASQANGVSLPSGPGTFPVFTVNDGIDSDGDGKSDDKDIDSDNDGIPDNVEAQVTGSGYIPPNVGIVDSDNDGLLDAYDDNAVISGLSTVDTDGDKIPDYLDTDSDNDGIDDTKEAGFVKSTANNDADNDGLLDAYDDVPTIGTLFDVNDDQNAGASDLPNLDNPSNPEVDFREIKDNDGDGVPDSVDLDDDNDGIPDLVEQNGNPNRDTDGDNIPDHLDLDSDGDGVNDLTESGFGQTDLNNDGIIDGSDIGSGANGLFDLIETTPESGVTQDTPQDTDKDGIPDFQDTDDDGDGILTKEEDVVNVNGDPQDDDSDGDGIPNYLDIDDDNDGVPTKDEDNNNNGDFTDDDDNNDGTPDYLDNLDTDKDGIPDSEDPDDDNDGNPDVTDPNPLVPTVGADILTVVEGIPGKVNILTNDDYLPGPNTTIVDAGTGTATGVVTFDPLTGEMTYTSAPGEEGTTVTVDYTVCNTAVNPAVCRTSTVTITVQNDNDNDGDPDVTDPDDDNDGNPDTTDPNPLVPTVSGDVLTVVEGVSGTVNILTNDDYLPGPNTTIVDAGTGTATGVVTFDPLTGEMTYTSAPGEEGTTVTVDYTVCNTAVNPAVCSTATVTITVQPDNDKDGIPDVTDPDDDNDGNPDTTDPNPLDPTVADDVLTVVEGVPGTINILTNDDYLPGPNTTIVDAGTGTATGVVTFDPLTGEMTYTPAAGEEGTTVTVDYTVCNTAVNPAVCKTATVTITV</sequence>
<feature type="compositionally biased region" description="Polar residues" evidence="1">
    <location>
        <begin position="1359"/>
        <end position="1368"/>
    </location>
</feature>
<feature type="region of interest" description="Disordered" evidence="1">
    <location>
        <begin position="1175"/>
        <end position="1194"/>
    </location>
</feature>
<feature type="region of interest" description="Disordered" evidence="1">
    <location>
        <begin position="1595"/>
        <end position="1672"/>
    </location>
</feature>
<feature type="region of interest" description="Disordered" evidence="1">
    <location>
        <begin position="1415"/>
        <end position="1477"/>
    </location>
</feature>
<dbReference type="PANTHER" id="PTHR10199">
    <property type="entry name" value="THROMBOSPONDIN"/>
    <property type="match status" value="1"/>
</dbReference>
<dbReference type="Gene3D" id="4.10.1080.10">
    <property type="entry name" value="TSP type-3 repeat"/>
    <property type="match status" value="6"/>
</dbReference>
<feature type="compositionally biased region" description="Polar residues" evidence="1">
    <location>
        <begin position="1468"/>
        <end position="1477"/>
    </location>
</feature>
<reference evidence="3 4" key="1">
    <citation type="submission" date="2019-05" db="EMBL/GenBank/DDBJ databases">
        <title>Polaribacter aestuariivivens sp. nov., isolated from a tidal flat.</title>
        <authorList>
            <person name="Yoon J.-H."/>
        </authorList>
    </citation>
    <scope>NUCLEOTIDE SEQUENCE [LARGE SCALE GENOMIC DNA]</scope>
    <source>
        <strain evidence="3 4">DBTF-3</strain>
    </source>
</reference>
<feature type="region of interest" description="Disordered" evidence="1">
    <location>
        <begin position="1237"/>
        <end position="1400"/>
    </location>
</feature>
<feature type="region of interest" description="Disordered" evidence="1">
    <location>
        <begin position="7603"/>
        <end position="7637"/>
    </location>
</feature>
<dbReference type="EMBL" id="VANR01000003">
    <property type="protein sequence ID" value="TMM30696.1"/>
    <property type="molecule type" value="Genomic_DNA"/>
</dbReference>
<dbReference type="GO" id="GO:0007156">
    <property type="term" value="P:homophilic cell adhesion via plasma membrane adhesion molecules"/>
    <property type="evidence" value="ECO:0007669"/>
    <property type="project" value="InterPro"/>
</dbReference>
<dbReference type="PROSITE" id="PS50268">
    <property type="entry name" value="CADHERIN_2"/>
    <property type="match status" value="4"/>
</dbReference>
<evidence type="ECO:0000256" key="1">
    <source>
        <dbReference type="SAM" id="MobiDB-lite"/>
    </source>
</evidence>